<dbReference type="InterPro" id="IPR025828">
    <property type="entry name" value="Put_sensor_dom"/>
</dbReference>
<proteinExistence type="predicted"/>
<dbReference type="RefSeq" id="WP_341416563.1">
    <property type="nucleotide sequence ID" value="NZ_JBBPCC010000010.1"/>
</dbReference>
<dbReference type="Proteomes" id="UP001469365">
    <property type="component" value="Unassembled WGS sequence"/>
</dbReference>
<dbReference type="Pfam" id="PF13796">
    <property type="entry name" value="Sensor"/>
    <property type="match status" value="1"/>
</dbReference>
<feature type="transmembrane region" description="Helical" evidence="1">
    <location>
        <begin position="158"/>
        <end position="179"/>
    </location>
</feature>
<feature type="domain" description="Putative sensor" evidence="2">
    <location>
        <begin position="14"/>
        <end position="188"/>
    </location>
</feature>
<keyword evidence="1" id="KW-1133">Transmembrane helix</keyword>
<keyword evidence="4" id="KW-1185">Reference proteome</keyword>
<evidence type="ECO:0000313" key="3">
    <source>
        <dbReference type="EMBL" id="MEK8129452.1"/>
    </source>
</evidence>
<evidence type="ECO:0000256" key="1">
    <source>
        <dbReference type="SAM" id="Phobius"/>
    </source>
</evidence>
<feature type="transmembrane region" description="Helical" evidence="1">
    <location>
        <begin position="12"/>
        <end position="31"/>
    </location>
</feature>
<feature type="transmembrane region" description="Helical" evidence="1">
    <location>
        <begin position="105"/>
        <end position="138"/>
    </location>
</feature>
<name>A0ABU9DKU1_9BACL</name>
<feature type="transmembrane region" description="Helical" evidence="1">
    <location>
        <begin position="37"/>
        <end position="56"/>
    </location>
</feature>
<protein>
    <submittedName>
        <fullName evidence="3">Sensor domain-containing protein</fullName>
    </submittedName>
</protein>
<sequence>MKQTLLLFIQNFYFLLFTFISGLFYFSFYLLGITLGLSLSFTLIGIPLLTFILRTTSTFVQYERIQTKIYTNITVQPYRGQTNPEGPFWIQAREELLDRRNWQAVLWLMLKSVIGIFSLIGAFVLYVIPLLLILAPILVYGFNVYFFGLVIDTLQESLLMTAAGLGVVLPFGWIGHRLVRMIGMYTRSIIQSLIH</sequence>
<evidence type="ECO:0000259" key="2">
    <source>
        <dbReference type="Pfam" id="PF13796"/>
    </source>
</evidence>
<keyword evidence="1" id="KW-0812">Transmembrane</keyword>
<organism evidence="3 4">
    <name type="scientific">Paenibacillus filicis</name>
    <dbReference type="NCBI Taxonomy" id="669464"/>
    <lineage>
        <taxon>Bacteria</taxon>
        <taxon>Bacillati</taxon>
        <taxon>Bacillota</taxon>
        <taxon>Bacilli</taxon>
        <taxon>Bacillales</taxon>
        <taxon>Paenibacillaceae</taxon>
        <taxon>Paenibacillus</taxon>
    </lineage>
</organism>
<keyword evidence="1" id="KW-0472">Membrane</keyword>
<gene>
    <name evidence="3" type="ORF">WMW72_16210</name>
</gene>
<accession>A0ABU9DKU1</accession>
<comment type="caution">
    <text evidence="3">The sequence shown here is derived from an EMBL/GenBank/DDBJ whole genome shotgun (WGS) entry which is preliminary data.</text>
</comment>
<evidence type="ECO:0000313" key="4">
    <source>
        <dbReference type="Proteomes" id="UP001469365"/>
    </source>
</evidence>
<dbReference type="EMBL" id="JBBPCC010000010">
    <property type="protein sequence ID" value="MEK8129452.1"/>
    <property type="molecule type" value="Genomic_DNA"/>
</dbReference>
<reference evidence="3 4" key="1">
    <citation type="submission" date="2024-04" db="EMBL/GenBank/DDBJ databases">
        <title>draft genome sequnece of Paenibacillus filicis.</title>
        <authorList>
            <person name="Kim D.-U."/>
        </authorList>
    </citation>
    <scope>NUCLEOTIDE SEQUENCE [LARGE SCALE GENOMIC DNA]</scope>
    <source>
        <strain evidence="3 4">KACC14197</strain>
    </source>
</reference>